<dbReference type="EMBL" id="IACL01117642">
    <property type="protein sequence ID" value="LAB16860.1"/>
    <property type="molecule type" value="Transcribed_RNA"/>
</dbReference>
<accession>A0A2D4L7H9</accession>
<dbReference type="AlphaFoldDB" id="A0A2D4L7H9"/>
<reference evidence="1" key="1">
    <citation type="submission" date="2017-07" db="EMBL/GenBank/DDBJ databases">
        <authorList>
            <person name="Mikheyev A."/>
            <person name="Grau M."/>
        </authorList>
    </citation>
    <scope>NUCLEOTIDE SEQUENCE</scope>
    <source>
        <tissue evidence="1">Venom_gland</tissue>
    </source>
</reference>
<evidence type="ECO:0000313" key="1">
    <source>
        <dbReference type="EMBL" id="LAB16860.1"/>
    </source>
</evidence>
<sequence>MAGEFPWRGVHILCKGNQSLSQTPFCLQTDSRLTQLSQSVKPHIRMGNMGSGSSKVLNGSPLGELLEVWDEWQRPVLSGREKKRKKKSKRICKKWALLRDDTGRPI</sequence>
<name>A0A2D4L7H9_9SAUR</name>
<organism evidence="1">
    <name type="scientific">Micrurus paraensis</name>
    <dbReference type="NCBI Taxonomy" id="1970185"/>
    <lineage>
        <taxon>Eukaryota</taxon>
        <taxon>Metazoa</taxon>
        <taxon>Chordata</taxon>
        <taxon>Craniata</taxon>
        <taxon>Vertebrata</taxon>
        <taxon>Euteleostomi</taxon>
        <taxon>Lepidosauria</taxon>
        <taxon>Squamata</taxon>
        <taxon>Bifurcata</taxon>
        <taxon>Unidentata</taxon>
        <taxon>Episquamata</taxon>
        <taxon>Toxicofera</taxon>
        <taxon>Serpentes</taxon>
        <taxon>Colubroidea</taxon>
        <taxon>Elapidae</taxon>
        <taxon>Elapinae</taxon>
        <taxon>Micrurus</taxon>
    </lineage>
</organism>
<protein>
    <submittedName>
        <fullName evidence="1">Uncharacterized protein</fullName>
    </submittedName>
</protein>
<proteinExistence type="predicted"/>
<reference evidence="1" key="2">
    <citation type="submission" date="2017-11" db="EMBL/GenBank/DDBJ databases">
        <title>Coralsnake Venomics: Analyses of Venom Gland Transcriptomes and Proteomes of Six Brazilian Taxa.</title>
        <authorList>
            <person name="Aird S.D."/>
            <person name="Jorge da Silva N."/>
            <person name="Qiu L."/>
            <person name="Villar-Briones A."/>
            <person name="Aparecida-Saddi V."/>
            <person name="Campos-Telles M.P."/>
            <person name="Grau M."/>
            <person name="Mikheyev A.S."/>
        </authorList>
    </citation>
    <scope>NUCLEOTIDE SEQUENCE</scope>
    <source>
        <tissue evidence="1">Venom_gland</tissue>
    </source>
</reference>